<name>A0A816MBP3_BRANA</name>
<feature type="compositionally biased region" description="Basic and acidic residues" evidence="1">
    <location>
        <begin position="341"/>
        <end position="350"/>
    </location>
</feature>
<dbReference type="Gene3D" id="2.40.50.140">
    <property type="entry name" value="Nucleic acid-binding proteins"/>
    <property type="match status" value="1"/>
</dbReference>
<evidence type="ECO:0000313" key="2">
    <source>
        <dbReference type="EMBL" id="CAF1978979.1"/>
    </source>
</evidence>
<organism evidence="2">
    <name type="scientific">Brassica napus</name>
    <name type="common">Rape</name>
    <dbReference type="NCBI Taxonomy" id="3708"/>
    <lineage>
        <taxon>Eukaryota</taxon>
        <taxon>Viridiplantae</taxon>
        <taxon>Streptophyta</taxon>
        <taxon>Embryophyta</taxon>
        <taxon>Tracheophyta</taxon>
        <taxon>Spermatophyta</taxon>
        <taxon>Magnoliopsida</taxon>
        <taxon>eudicotyledons</taxon>
        <taxon>Gunneridae</taxon>
        <taxon>Pentapetalae</taxon>
        <taxon>rosids</taxon>
        <taxon>malvids</taxon>
        <taxon>Brassicales</taxon>
        <taxon>Brassicaceae</taxon>
        <taxon>Brassiceae</taxon>
        <taxon>Brassica</taxon>
    </lineage>
</organism>
<dbReference type="InterPro" id="IPR012340">
    <property type="entry name" value="NA-bd_OB-fold"/>
</dbReference>
<reference evidence="2" key="1">
    <citation type="submission" date="2021-01" db="EMBL/GenBank/DDBJ databases">
        <authorList>
            <consortium name="Genoscope - CEA"/>
            <person name="William W."/>
        </authorList>
    </citation>
    <scope>NUCLEOTIDE SEQUENCE</scope>
</reference>
<feature type="compositionally biased region" description="Polar residues" evidence="1">
    <location>
        <begin position="353"/>
        <end position="364"/>
    </location>
</feature>
<dbReference type="EMBL" id="HG994371">
    <property type="protein sequence ID" value="CAF1978979.1"/>
    <property type="molecule type" value="Genomic_DNA"/>
</dbReference>
<proteinExistence type="predicted"/>
<feature type="region of interest" description="Disordered" evidence="1">
    <location>
        <begin position="331"/>
        <end position="365"/>
    </location>
</feature>
<feature type="compositionally biased region" description="Low complexity" evidence="1">
    <location>
        <begin position="331"/>
        <end position="340"/>
    </location>
</feature>
<dbReference type="AlphaFoldDB" id="A0A816MBP3"/>
<evidence type="ECO:0000256" key="1">
    <source>
        <dbReference type="SAM" id="MobiDB-lite"/>
    </source>
</evidence>
<dbReference type="Proteomes" id="UP001295469">
    <property type="component" value="Chromosome C07"/>
</dbReference>
<protein>
    <submittedName>
        <fullName evidence="2">(rape) hypothetical protein</fullName>
    </submittedName>
</protein>
<sequence>MMHCIRRSCLVGSEVQTQVSNKEISNWIMYEFVGLLGFRVRLLEINQVLESIRQAFHHQKLDKDYSESLRCLVQPRMDSVKSLYEIHCINSFDHVQQVKWNLLQKLLRRKTEAALSNDYYESDIAWMDLLGSINVLTAYVAILSEICRPHEVINGHSLNEHAVLDGVDGGSSRGPLINVYLLDQAAKEFNIKFNESLASPVVLLVATNKVWYYIACSDCHTKANRGPNSFMFPKNAETSTSLELYHIHAEVSVYESGQKATFVLIGNAGPELIGRHASELFDNYGEGVCPSVLPLIRVVAAALSDAVVEIAHALGAVQVCNTSIRGARSTWSSAEPSASSKESDVQEKAKYKTSLNQPQSTNPNHGFLMEPLSIFI</sequence>
<gene>
    <name evidence="2" type="ORF">DARMORV10_C07P21260.1</name>
</gene>
<accession>A0A816MBP3</accession>